<comment type="caution">
    <text evidence="2">The sequence shown here is derived from an EMBL/GenBank/DDBJ whole genome shotgun (WGS) entry which is preliminary data.</text>
</comment>
<evidence type="ECO:0000313" key="3">
    <source>
        <dbReference type="Proteomes" id="UP000727490"/>
    </source>
</evidence>
<organism evidence="2 3">
    <name type="scientific">Arthrospiribacter ruber</name>
    <dbReference type="NCBI Taxonomy" id="2487934"/>
    <lineage>
        <taxon>Bacteria</taxon>
        <taxon>Pseudomonadati</taxon>
        <taxon>Bacteroidota</taxon>
        <taxon>Cytophagia</taxon>
        <taxon>Cytophagales</taxon>
        <taxon>Cyclobacteriaceae</taxon>
        <taxon>Arthrospiribacter</taxon>
    </lineage>
</organism>
<dbReference type="Proteomes" id="UP000727490">
    <property type="component" value="Unassembled WGS sequence"/>
</dbReference>
<dbReference type="Pfam" id="PF13692">
    <property type="entry name" value="Glyco_trans_1_4"/>
    <property type="match status" value="1"/>
</dbReference>
<dbReference type="AlphaFoldDB" id="A0A951IU65"/>
<gene>
    <name evidence="2" type="ORF">EGN73_02010</name>
</gene>
<sequence length="394" mass="45796">MDKPKILMICPWFDHKSSSKGMVFREQARVLIKSYSFTFISFQKIGLKEFFSLFRLSYLTDHFDSELKEQYIYIHYLNSSYLGDFWNNWIEKRAVQKAKNYFAANSLRFDLIHAQCLMDSGVFAYYLKQQLGIPYIITEHAQINMTGISVWRHKFLQSILNQAHKRLLVSHHKMAQYASNRLYGDFEVVGNMVNESLFYYKENKNSEASIFKIITVGAYSPIKDQGTLLKALRLLDRIQAFKPIEFHWAGYNGWVKGKDDEVQEQFNKLQLKNVQIKLSGTLNRSQMANAYQESDLFVFSSLAEGMPLAVMEALACGLPVVTTRWGGADEIIHQQNGRIVELRDCKEMSMQIRRVMENPGMFNHEEISSYALQKFGSKTFQIKMEEIYKSVLNG</sequence>
<dbReference type="PANTHER" id="PTHR45947:SF3">
    <property type="entry name" value="SULFOQUINOVOSYL TRANSFERASE SQD2"/>
    <property type="match status" value="1"/>
</dbReference>
<evidence type="ECO:0000259" key="1">
    <source>
        <dbReference type="Pfam" id="PF13439"/>
    </source>
</evidence>
<name>A0A951IU65_9BACT</name>
<dbReference type="Pfam" id="PF13439">
    <property type="entry name" value="Glyco_transf_4"/>
    <property type="match status" value="1"/>
</dbReference>
<dbReference type="RefSeq" id="WP_219286597.1">
    <property type="nucleotide sequence ID" value="NZ_RPHB01000001.1"/>
</dbReference>
<dbReference type="PANTHER" id="PTHR45947">
    <property type="entry name" value="SULFOQUINOVOSYL TRANSFERASE SQD2"/>
    <property type="match status" value="1"/>
</dbReference>
<protein>
    <submittedName>
        <fullName evidence="2">Glycosyltransferase family 4 protein</fullName>
    </submittedName>
</protein>
<dbReference type="InterPro" id="IPR050194">
    <property type="entry name" value="Glycosyltransferase_grp1"/>
</dbReference>
<feature type="domain" description="Glycosyltransferase subfamily 4-like N-terminal" evidence="1">
    <location>
        <begin position="58"/>
        <end position="194"/>
    </location>
</feature>
<dbReference type="EMBL" id="RPHB01000001">
    <property type="protein sequence ID" value="MBW3466589.1"/>
    <property type="molecule type" value="Genomic_DNA"/>
</dbReference>
<dbReference type="GO" id="GO:0016757">
    <property type="term" value="F:glycosyltransferase activity"/>
    <property type="evidence" value="ECO:0007669"/>
    <property type="project" value="TreeGrafter"/>
</dbReference>
<accession>A0A951IU65</accession>
<dbReference type="InterPro" id="IPR028098">
    <property type="entry name" value="Glyco_trans_4-like_N"/>
</dbReference>
<proteinExistence type="predicted"/>
<dbReference type="CDD" id="cd03801">
    <property type="entry name" value="GT4_PimA-like"/>
    <property type="match status" value="1"/>
</dbReference>
<evidence type="ECO:0000313" key="2">
    <source>
        <dbReference type="EMBL" id="MBW3466589.1"/>
    </source>
</evidence>
<keyword evidence="3" id="KW-1185">Reference proteome</keyword>
<reference evidence="2 3" key="1">
    <citation type="journal article" date="2020" name="Syst. Appl. Microbiol.">
        <title>Arthrospiribacter ruber gen. nov., sp. nov., a novel bacterium isolated from Arthrospira cultures.</title>
        <authorList>
            <person name="Waleron M."/>
            <person name="Misztak A."/>
            <person name="Waleron M.M."/>
            <person name="Furmaniak M."/>
            <person name="Mrozik A."/>
            <person name="Waleron K."/>
        </authorList>
    </citation>
    <scope>NUCLEOTIDE SEQUENCE [LARGE SCALE GENOMIC DNA]</scope>
    <source>
        <strain evidence="2 3">DPMB0001</strain>
    </source>
</reference>